<organism evidence="2 4">
    <name type="scientific">Bacillus australimaris</name>
    <dbReference type="NCBI Taxonomy" id="1326968"/>
    <lineage>
        <taxon>Bacteria</taxon>
        <taxon>Bacillati</taxon>
        <taxon>Bacillota</taxon>
        <taxon>Bacilli</taxon>
        <taxon>Bacillales</taxon>
        <taxon>Bacillaceae</taxon>
        <taxon>Bacillus</taxon>
    </lineage>
</organism>
<evidence type="ECO:0000313" key="1">
    <source>
        <dbReference type="EMBL" id="KPN14227.1"/>
    </source>
</evidence>
<dbReference type="Proteomes" id="UP000050272">
    <property type="component" value="Unassembled WGS sequence"/>
</dbReference>
<accession>A0ABD4QJK9</accession>
<dbReference type="EMBL" id="JAGQFH010000023">
    <property type="protein sequence ID" value="MBR8690430.1"/>
    <property type="molecule type" value="Genomic_DNA"/>
</dbReference>
<dbReference type="RefSeq" id="WP_060698925.1">
    <property type="nucleotide sequence ID" value="NZ_JAGQFH010000023.1"/>
</dbReference>
<protein>
    <submittedName>
        <fullName evidence="2">Uncharacterized protein</fullName>
    </submittedName>
</protein>
<dbReference type="EMBL" id="LGYN01000023">
    <property type="protein sequence ID" value="KPN14227.1"/>
    <property type="molecule type" value="Genomic_DNA"/>
</dbReference>
<reference evidence="2 4" key="2">
    <citation type="submission" date="2021-04" db="EMBL/GenBank/DDBJ databases">
        <title>Isolation of newly marine bacteria for enzymatic activity.</title>
        <authorList>
            <person name="Hadi W.A.M."/>
            <person name="Nair A.J.J."/>
            <person name="Edwin B.T."/>
        </authorList>
    </citation>
    <scope>NUCLEOTIDE SEQUENCE [LARGE SCALE GENOMIC DNA]</scope>
    <source>
        <strain evidence="2 4">B28A</strain>
    </source>
</reference>
<comment type="caution">
    <text evidence="2">The sequence shown here is derived from an EMBL/GenBank/DDBJ whole genome shotgun (WGS) entry which is preliminary data.</text>
</comment>
<sequence>MEGNVGTMKTTPLGKLKLKLLENQLKLKNTFTMEEYHEMKQSLHEIRMIFAAYEQWDLYQRATDLITILLFQHAIKENHH</sequence>
<gene>
    <name evidence="1" type="ORF">AKG37_09165</name>
    <name evidence="2" type="ORF">KCQ59_11620</name>
</gene>
<dbReference type="Proteomes" id="UP000676804">
    <property type="component" value="Unassembled WGS sequence"/>
</dbReference>
<dbReference type="AlphaFoldDB" id="A0ABD4QJK9"/>
<evidence type="ECO:0000313" key="3">
    <source>
        <dbReference type="Proteomes" id="UP000050272"/>
    </source>
</evidence>
<evidence type="ECO:0000313" key="4">
    <source>
        <dbReference type="Proteomes" id="UP000676804"/>
    </source>
</evidence>
<name>A0ABD4QJK9_9BACI</name>
<keyword evidence="3" id="KW-1185">Reference proteome</keyword>
<proteinExistence type="predicted"/>
<reference evidence="1 3" key="1">
    <citation type="submission" date="2015-07" db="EMBL/GenBank/DDBJ databases">
        <title>Bacillus zhangzhouensis sp. nov. and Bacillus nanhaiticus sp. nov.</title>
        <authorList>
            <person name="Liu Y."/>
            <person name="Lai Q."/>
            <person name="Shao Z."/>
        </authorList>
    </citation>
    <scope>NUCLEOTIDE SEQUENCE [LARGE SCALE GENOMIC DNA]</scope>
    <source>
        <strain evidence="1 3">NH7I_1</strain>
    </source>
</reference>
<evidence type="ECO:0000313" key="2">
    <source>
        <dbReference type="EMBL" id="MBR8690430.1"/>
    </source>
</evidence>